<dbReference type="Proteomes" id="UP000009022">
    <property type="component" value="Unassembled WGS sequence"/>
</dbReference>
<feature type="transmembrane region" description="Helical" evidence="7">
    <location>
        <begin position="403"/>
        <end position="424"/>
    </location>
</feature>
<dbReference type="SUPFAM" id="SSF103473">
    <property type="entry name" value="MFS general substrate transporter"/>
    <property type="match status" value="1"/>
</dbReference>
<dbReference type="KEGG" id="tad:TRIADDRAFT_63211"/>
<dbReference type="PhylomeDB" id="B3RJV6"/>
<keyword evidence="4 7" id="KW-1133">Transmembrane helix</keyword>
<protein>
    <recommendedName>
        <fullName evidence="8">Major facilitator superfamily (MFS) profile domain-containing protein</fullName>
    </recommendedName>
</protein>
<feature type="transmembrane region" description="Helical" evidence="7">
    <location>
        <begin position="46"/>
        <end position="69"/>
    </location>
</feature>
<evidence type="ECO:0000256" key="5">
    <source>
        <dbReference type="ARBA" id="ARBA00023136"/>
    </source>
</evidence>
<dbReference type="eggNOG" id="KOG1330">
    <property type="taxonomic scope" value="Eukaryota"/>
</dbReference>
<name>B3RJV6_TRIAD</name>
<organism evidence="9 10">
    <name type="scientific">Trichoplax adhaerens</name>
    <name type="common">Trichoplax reptans</name>
    <dbReference type="NCBI Taxonomy" id="10228"/>
    <lineage>
        <taxon>Eukaryota</taxon>
        <taxon>Metazoa</taxon>
        <taxon>Placozoa</taxon>
        <taxon>Uniplacotomia</taxon>
        <taxon>Trichoplacea</taxon>
        <taxon>Trichoplacidae</taxon>
        <taxon>Trichoplax</taxon>
    </lineage>
</organism>
<sequence>MVMTARQAYITVGVLFLINLLNYMDRYTLAGVLPMIKKAFGLDFEVAGLLQTVFIVSYMSLAPIFGYLGDRYNRKIIMGTGILIWAGTTLATSFNVWLMLIIRGCVGIGEASYSTIAPTIIADMFSGQQRTKMLAFFYFAIPVGSGLGYVSGSQIAAATKSWRWAFRITPGIAVVLSGFCFFVITDPPRGHCEQVAQNTEKYEVKATTWKADMKALLRNKTYVWTTIGFTCVAFTTGALAFWAPTYITSAELAQGITSTSSTGLIFGAITCAAGITGVLIGAESSRRFRNRIPYADAIICAVGLLASAPFVYVSLFLAEVSLPLVWVLIFIGEVLINLNWTPIADILLYTVPPARRSTAEAFQILFSHLFGDAGSPYLIGAIADSITTNKEPAFQAFALKYALSITTFVCVLGGAGFLMASFSLEKDRKEAEFQTEHNIKNQIENYDESIHDDLLMMIPR</sequence>
<keyword evidence="5 7" id="KW-0472">Membrane</keyword>
<dbReference type="GO" id="GO:0016020">
    <property type="term" value="C:membrane"/>
    <property type="evidence" value="ECO:0000318"/>
    <property type="project" value="GO_Central"/>
</dbReference>
<dbReference type="RefSeq" id="XP_002108329.1">
    <property type="nucleotide sequence ID" value="XM_002108293.1"/>
</dbReference>
<dbReference type="InParanoid" id="B3RJV6"/>
<keyword evidence="10" id="KW-1185">Reference proteome</keyword>
<feature type="transmembrane region" description="Helical" evidence="7">
    <location>
        <begin position="263"/>
        <end position="282"/>
    </location>
</feature>
<dbReference type="CDD" id="cd17328">
    <property type="entry name" value="MFS_spinster_like"/>
    <property type="match status" value="1"/>
</dbReference>
<evidence type="ECO:0000256" key="2">
    <source>
        <dbReference type="ARBA" id="ARBA00022448"/>
    </source>
</evidence>
<dbReference type="OrthoDB" id="6770063at2759"/>
<dbReference type="InterPro" id="IPR044770">
    <property type="entry name" value="MFS_spinster-like"/>
</dbReference>
<feature type="transmembrane region" description="Helical" evidence="7">
    <location>
        <begin position="361"/>
        <end position="383"/>
    </location>
</feature>
<dbReference type="InterPro" id="IPR011701">
    <property type="entry name" value="MFS"/>
</dbReference>
<reference evidence="9 10" key="1">
    <citation type="journal article" date="2008" name="Nature">
        <title>The Trichoplax genome and the nature of placozoans.</title>
        <authorList>
            <person name="Srivastava M."/>
            <person name="Begovic E."/>
            <person name="Chapman J."/>
            <person name="Putnam N.H."/>
            <person name="Hellsten U."/>
            <person name="Kawashima T."/>
            <person name="Kuo A."/>
            <person name="Mitros T."/>
            <person name="Salamov A."/>
            <person name="Carpenter M.L."/>
            <person name="Signorovitch A.Y."/>
            <person name="Moreno M.A."/>
            <person name="Kamm K."/>
            <person name="Grimwood J."/>
            <person name="Schmutz J."/>
            <person name="Shapiro H."/>
            <person name="Grigoriev I.V."/>
            <person name="Buss L.W."/>
            <person name="Schierwater B."/>
            <person name="Dellaporta S.L."/>
            <person name="Rokhsar D.S."/>
        </authorList>
    </citation>
    <scope>NUCLEOTIDE SEQUENCE [LARGE SCALE GENOMIC DNA]</scope>
    <source>
        <strain evidence="9 10">Grell-BS-1999</strain>
    </source>
</reference>
<proteinExistence type="inferred from homology"/>
<keyword evidence="2" id="KW-0813">Transport</keyword>
<dbReference type="AlphaFoldDB" id="B3RJV6"/>
<evidence type="ECO:0000256" key="1">
    <source>
        <dbReference type="ARBA" id="ARBA00004141"/>
    </source>
</evidence>
<evidence type="ECO:0000313" key="9">
    <source>
        <dbReference type="EMBL" id="EDV29127.1"/>
    </source>
</evidence>
<dbReference type="Pfam" id="PF07690">
    <property type="entry name" value="MFS_1"/>
    <property type="match status" value="1"/>
</dbReference>
<evidence type="ECO:0000256" key="3">
    <source>
        <dbReference type="ARBA" id="ARBA00022692"/>
    </source>
</evidence>
<dbReference type="CTD" id="6750268"/>
<evidence type="ECO:0000313" key="10">
    <source>
        <dbReference type="Proteomes" id="UP000009022"/>
    </source>
</evidence>
<feature type="transmembrane region" description="Helical" evidence="7">
    <location>
        <begin position="164"/>
        <end position="184"/>
    </location>
</feature>
<dbReference type="PROSITE" id="PS50850">
    <property type="entry name" value="MFS"/>
    <property type="match status" value="1"/>
</dbReference>
<feature type="transmembrane region" description="Helical" evidence="7">
    <location>
        <begin position="324"/>
        <end position="349"/>
    </location>
</feature>
<comment type="similarity">
    <text evidence="6">Belongs to the major facilitator superfamily. Spinster (TC 2.A.1.49) family.</text>
</comment>
<dbReference type="FunCoup" id="B3RJV6">
    <property type="interactions" value="1911"/>
</dbReference>
<dbReference type="HOGENOM" id="CLU_001265_5_12_1"/>
<dbReference type="PANTHER" id="PTHR23505:SF79">
    <property type="entry name" value="PROTEIN SPINSTER"/>
    <property type="match status" value="1"/>
</dbReference>
<dbReference type="OMA" id="YPWIVFA"/>
<dbReference type="InterPro" id="IPR036259">
    <property type="entry name" value="MFS_trans_sf"/>
</dbReference>
<gene>
    <name evidence="9" type="ORF">TRIADDRAFT_63211</name>
</gene>
<dbReference type="InterPro" id="IPR020846">
    <property type="entry name" value="MFS_dom"/>
</dbReference>
<evidence type="ECO:0000256" key="7">
    <source>
        <dbReference type="SAM" id="Phobius"/>
    </source>
</evidence>
<feature type="transmembrane region" description="Helical" evidence="7">
    <location>
        <begin position="222"/>
        <end position="243"/>
    </location>
</feature>
<keyword evidence="3 7" id="KW-0812">Transmembrane</keyword>
<feature type="transmembrane region" description="Helical" evidence="7">
    <location>
        <begin position="133"/>
        <end position="152"/>
    </location>
</feature>
<accession>B3RJV6</accession>
<dbReference type="GO" id="GO:0022857">
    <property type="term" value="F:transmembrane transporter activity"/>
    <property type="evidence" value="ECO:0000318"/>
    <property type="project" value="GO_Central"/>
</dbReference>
<dbReference type="PANTHER" id="PTHR23505">
    <property type="entry name" value="SPINSTER"/>
    <property type="match status" value="1"/>
</dbReference>
<evidence type="ECO:0000256" key="6">
    <source>
        <dbReference type="ARBA" id="ARBA00024338"/>
    </source>
</evidence>
<dbReference type="GeneID" id="6750268"/>
<dbReference type="EMBL" id="DS985241">
    <property type="protein sequence ID" value="EDV29127.1"/>
    <property type="molecule type" value="Genomic_DNA"/>
</dbReference>
<feature type="transmembrane region" description="Helical" evidence="7">
    <location>
        <begin position="76"/>
        <end position="94"/>
    </location>
</feature>
<feature type="transmembrane region" description="Helical" evidence="7">
    <location>
        <begin position="294"/>
        <end position="318"/>
    </location>
</feature>
<evidence type="ECO:0000256" key="4">
    <source>
        <dbReference type="ARBA" id="ARBA00022989"/>
    </source>
</evidence>
<evidence type="ECO:0000259" key="8">
    <source>
        <dbReference type="PROSITE" id="PS50850"/>
    </source>
</evidence>
<dbReference type="Gene3D" id="1.20.1250.20">
    <property type="entry name" value="MFS general substrate transporter like domains"/>
    <property type="match status" value="1"/>
</dbReference>
<feature type="domain" description="Major facilitator superfamily (MFS) profile" evidence="8">
    <location>
        <begin position="11"/>
        <end position="428"/>
    </location>
</feature>
<comment type="subcellular location">
    <subcellularLocation>
        <location evidence="1">Membrane</location>
        <topology evidence="1">Multi-pass membrane protein</topology>
    </subcellularLocation>
</comment>